<dbReference type="AlphaFoldDB" id="A0A1J0AH06"/>
<sequence length="779" mass="87435">MVKAPRRDLVRELVKREQEQVTSRISFWRSQAFYQVYRLVPARFQWLLPGLQEWAQDLFRRQEAEEQEQAAAALSAVEAAGAIVPPADLRVPLIPEMTLIQGNRGRYQVQEFVGMRGQGRLYRGVQVNSRQVITLREYVLPTEQFPTQEIRYRQQLFSQTGGVTLADSRRQNLRLVEPWEAISDQREARCYLVSQGDLDRGMTLAQRLQQGAFSPAQVRQVLHQVLQTLEALHTQKFRLPGGQIRSGLAHGQLGLEHLLWVPVKSGGTPAELRFLVYVTDLGLWEFLFIPSGTERPISHPRRDLVALGYAGLQLLHGAASLHTYLDPKEERHWPVGVPSGLKEVILRLLELGSPFADAAEARRVVGQVHLGNPGEGRAALTADPEAPLPPFRWWRWWPLPLLLLVVGVAWWGWLRLFPAQRSLFTTPNREPLLCCMAEVANVPKGQFKYSGERGGTWAYVLQQVNLVQIGQSLTAEIQRLFPRLDLTFIPADSNQAALNALNQGQVDFAVTPLVDQTTTEGLGRDVAWAVENVAYDGLAVVVVFSYAQRRDSLPRYLNGQITLAQLRQLYTGQITNWQSLGGPNLPVRLYIPTDTEAVALFEQRVLQDEGSIRSFRRLVSLIPISRRAQQVVTITPLTSQELLRQIIQDFEREQVGGIGFSTFSRVFGQCAGYPLAISEPGQPAVQALIQDNGRPIDPTTNLCDKKGGYRLKPATFASGRYPLAYPLSVVYARDNSRPPVGAWFTELLRTTEAQRLLQKAGLVPLQELDVLNPVNLPSP</sequence>
<evidence type="ECO:0000259" key="2">
    <source>
        <dbReference type="PROSITE" id="PS50011"/>
    </source>
</evidence>
<dbReference type="STRING" id="1188229.GlitD10_2881"/>
<dbReference type="SUPFAM" id="SSF56112">
    <property type="entry name" value="Protein kinase-like (PK-like)"/>
    <property type="match status" value="1"/>
</dbReference>
<dbReference type="InterPro" id="IPR000719">
    <property type="entry name" value="Prot_kinase_dom"/>
</dbReference>
<dbReference type="GO" id="GO:0004672">
    <property type="term" value="F:protein kinase activity"/>
    <property type="evidence" value="ECO:0007669"/>
    <property type="project" value="InterPro"/>
</dbReference>
<evidence type="ECO:0000313" key="4">
    <source>
        <dbReference type="Proteomes" id="UP000180235"/>
    </source>
</evidence>
<gene>
    <name evidence="3" type="ORF">GlitD10_2881</name>
</gene>
<dbReference type="Proteomes" id="UP000180235">
    <property type="component" value="Chromosome"/>
</dbReference>
<dbReference type="InterPro" id="IPR050811">
    <property type="entry name" value="Phosphate_ABC_transporter"/>
</dbReference>
<dbReference type="Gene3D" id="3.40.190.10">
    <property type="entry name" value="Periplasmic binding protein-like II"/>
    <property type="match status" value="2"/>
</dbReference>
<dbReference type="Pfam" id="PF12849">
    <property type="entry name" value="PBP_like_2"/>
    <property type="match status" value="1"/>
</dbReference>
<proteinExistence type="predicted"/>
<evidence type="ECO:0000256" key="1">
    <source>
        <dbReference type="ARBA" id="ARBA00022729"/>
    </source>
</evidence>
<dbReference type="RefSeq" id="WP_071455552.1">
    <property type="nucleotide sequence ID" value="NZ_CP017675.1"/>
</dbReference>
<dbReference type="KEGG" id="glt:GlitD10_2881"/>
<reference evidence="3 4" key="1">
    <citation type="submission" date="2016-10" db="EMBL/GenBank/DDBJ databases">
        <title>Description of Gloeomargarita lithophora gen. nov., sp. nov., a thylakoid-bearing basal-branching cyanobacterium with intracellular carbonates, and proposal for Gloeomargaritales ord. nov.</title>
        <authorList>
            <person name="Moreira D."/>
            <person name="Tavera R."/>
            <person name="Benzerara K."/>
            <person name="Skouri-Panet F."/>
            <person name="Couradeau E."/>
            <person name="Gerard E."/>
            <person name="Loussert C."/>
            <person name="Novelo E."/>
            <person name="Zivanovic Y."/>
            <person name="Lopez-Garcia P."/>
        </authorList>
    </citation>
    <scope>NUCLEOTIDE SEQUENCE [LARGE SCALE GENOMIC DNA]</scope>
    <source>
        <strain evidence="3 4">D10</strain>
    </source>
</reference>
<dbReference type="OrthoDB" id="507876at2"/>
<dbReference type="PANTHER" id="PTHR30570">
    <property type="entry name" value="PERIPLASMIC PHOSPHATE BINDING COMPONENT OF PHOSPHATE ABC TRANSPORTER"/>
    <property type="match status" value="1"/>
</dbReference>
<accession>A0A1J0AH06</accession>
<keyword evidence="1" id="KW-0732">Signal</keyword>
<name>A0A1J0AH06_9CYAN</name>
<dbReference type="PANTHER" id="PTHR30570:SF1">
    <property type="entry name" value="PHOSPHATE-BINDING PROTEIN PSTS"/>
    <property type="match status" value="1"/>
</dbReference>
<keyword evidence="4" id="KW-1185">Reference proteome</keyword>
<dbReference type="SUPFAM" id="SSF53850">
    <property type="entry name" value="Periplasmic binding protein-like II"/>
    <property type="match status" value="1"/>
</dbReference>
<dbReference type="EMBL" id="CP017675">
    <property type="protein sequence ID" value="APB35225.1"/>
    <property type="molecule type" value="Genomic_DNA"/>
</dbReference>
<dbReference type="InterPro" id="IPR024370">
    <property type="entry name" value="PBP_domain"/>
</dbReference>
<protein>
    <submittedName>
        <fullName evidence="3">ABC-type phosphate transport system, periplasmic component</fullName>
    </submittedName>
</protein>
<organism evidence="3 4">
    <name type="scientific">Gloeomargarita lithophora Alchichica-D10</name>
    <dbReference type="NCBI Taxonomy" id="1188229"/>
    <lineage>
        <taxon>Bacteria</taxon>
        <taxon>Bacillati</taxon>
        <taxon>Cyanobacteriota</taxon>
        <taxon>Cyanophyceae</taxon>
        <taxon>Gloeomargaritales</taxon>
        <taxon>Gloeomargaritaceae</taxon>
        <taxon>Gloeomargarita</taxon>
    </lineage>
</organism>
<dbReference type="InterPro" id="IPR011009">
    <property type="entry name" value="Kinase-like_dom_sf"/>
</dbReference>
<feature type="domain" description="Protein kinase" evidence="2">
    <location>
        <begin position="107"/>
        <end position="466"/>
    </location>
</feature>
<dbReference type="GO" id="GO:0005524">
    <property type="term" value="F:ATP binding"/>
    <property type="evidence" value="ECO:0007669"/>
    <property type="project" value="InterPro"/>
</dbReference>
<evidence type="ECO:0000313" key="3">
    <source>
        <dbReference type="EMBL" id="APB35225.1"/>
    </source>
</evidence>
<dbReference type="PROSITE" id="PS50011">
    <property type="entry name" value="PROTEIN_KINASE_DOM"/>
    <property type="match status" value="1"/>
</dbReference>